<dbReference type="PANTHER" id="PTHR12260">
    <property type="entry name" value="DAMAGE-CONTROL PHOSPHATASE ARMT1"/>
    <property type="match status" value="1"/>
</dbReference>
<dbReference type="AlphaFoldDB" id="A0A183B0Q6"/>
<evidence type="ECO:0000256" key="6">
    <source>
        <dbReference type="ARBA" id="ARBA00022801"/>
    </source>
</evidence>
<proteinExistence type="inferred from homology"/>
<evidence type="ECO:0000256" key="3">
    <source>
        <dbReference type="ARBA" id="ARBA00009519"/>
    </source>
</evidence>
<evidence type="ECO:0000256" key="9">
    <source>
        <dbReference type="ARBA" id="ARBA00048809"/>
    </source>
</evidence>
<comment type="catalytic activity">
    <reaction evidence="1 10">
        <text>L-glutamyl-[protein] + S-adenosyl-L-methionine = [protein]-L-glutamate 5-O-methyl ester + S-adenosyl-L-homocysteine</text>
        <dbReference type="Rhea" id="RHEA:24452"/>
        <dbReference type="Rhea" id="RHEA-COMP:10208"/>
        <dbReference type="Rhea" id="RHEA-COMP:10311"/>
        <dbReference type="ChEBI" id="CHEBI:29973"/>
        <dbReference type="ChEBI" id="CHEBI:57856"/>
        <dbReference type="ChEBI" id="CHEBI:59789"/>
        <dbReference type="ChEBI" id="CHEBI:82795"/>
    </reaction>
</comment>
<dbReference type="InterPro" id="IPR039763">
    <property type="entry name" value="ARMT1"/>
</dbReference>
<dbReference type="EC" id="2.1.1.-" evidence="10"/>
<feature type="domain" description="Damage-control phosphatase ARMT1-like metal-binding" evidence="11">
    <location>
        <begin position="9"/>
        <end position="289"/>
    </location>
</feature>
<evidence type="ECO:0000256" key="8">
    <source>
        <dbReference type="ARBA" id="ARBA00045980"/>
    </source>
</evidence>
<comment type="similarity">
    <text evidence="3 10">Belongs to the damage-control phosphatase family. Sugar phosphate phosphatase III subfamily.</text>
</comment>
<dbReference type="Pfam" id="PF01937">
    <property type="entry name" value="ARMT1-like_dom"/>
    <property type="match status" value="1"/>
</dbReference>
<reference evidence="14" key="1">
    <citation type="submission" date="2016-06" db="UniProtKB">
        <authorList>
            <consortium name="WormBaseParasite"/>
        </authorList>
    </citation>
    <scope>IDENTIFICATION</scope>
</reference>
<keyword evidence="6 10" id="KW-0378">Hydrolase</keyword>
<dbReference type="InterPro" id="IPR036075">
    <property type="entry name" value="ARMT-1-like_metal-bd_sf"/>
</dbReference>
<evidence type="ECO:0000256" key="1">
    <source>
        <dbReference type="ARBA" id="ARBA00000807"/>
    </source>
</evidence>
<keyword evidence="13" id="KW-1185">Reference proteome</keyword>
<keyword evidence="10" id="KW-0489">Methyltransferase</keyword>
<keyword evidence="10" id="KW-0808">Transferase</keyword>
<evidence type="ECO:0000313" key="14">
    <source>
        <dbReference type="WBParaSite" id="ECPE_0001282801-mRNA-1"/>
    </source>
</evidence>
<gene>
    <name evidence="12" type="ORF">ECPE_LOCUS12789</name>
</gene>
<dbReference type="OrthoDB" id="541375at2759"/>
<organism evidence="14">
    <name type="scientific">Echinostoma caproni</name>
    <dbReference type="NCBI Taxonomy" id="27848"/>
    <lineage>
        <taxon>Eukaryota</taxon>
        <taxon>Metazoa</taxon>
        <taxon>Spiralia</taxon>
        <taxon>Lophotrochozoa</taxon>
        <taxon>Platyhelminthes</taxon>
        <taxon>Trematoda</taxon>
        <taxon>Digenea</taxon>
        <taxon>Plagiorchiida</taxon>
        <taxon>Echinostomata</taxon>
        <taxon>Echinostomatoidea</taxon>
        <taxon>Echinostomatidae</taxon>
        <taxon>Echinostoma</taxon>
    </lineage>
</organism>
<comment type="catalytic activity">
    <reaction evidence="2 10">
        <text>beta-D-fructose 1-phosphate + H2O = D-fructose + phosphate</text>
        <dbReference type="Rhea" id="RHEA:35603"/>
        <dbReference type="ChEBI" id="CHEBI:15377"/>
        <dbReference type="ChEBI" id="CHEBI:37721"/>
        <dbReference type="ChEBI" id="CHEBI:43474"/>
        <dbReference type="ChEBI" id="CHEBI:138881"/>
    </reaction>
</comment>
<keyword evidence="7 10" id="KW-0464">Manganese</keyword>
<dbReference type="GO" id="GO:0032259">
    <property type="term" value="P:methylation"/>
    <property type="evidence" value="ECO:0007669"/>
    <property type="project" value="UniProtKB-KW"/>
</dbReference>
<reference evidence="12 13" key="2">
    <citation type="submission" date="2018-11" db="EMBL/GenBank/DDBJ databases">
        <authorList>
            <consortium name="Pathogen Informatics"/>
        </authorList>
    </citation>
    <scope>NUCLEOTIDE SEQUENCE [LARGE SCALE GENOMIC DNA]</scope>
    <source>
        <strain evidence="12 13">Egypt</strain>
    </source>
</reference>
<dbReference type="EMBL" id="UZAN01053611">
    <property type="protein sequence ID" value="VDP90061.1"/>
    <property type="molecule type" value="Genomic_DNA"/>
</dbReference>
<dbReference type="Proteomes" id="UP000272942">
    <property type="component" value="Unassembled WGS sequence"/>
</dbReference>
<dbReference type="GO" id="GO:0046872">
    <property type="term" value="F:metal ion binding"/>
    <property type="evidence" value="ECO:0007669"/>
    <property type="project" value="UniProtKB-UniRule"/>
</dbReference>
<dbReference type="WBParaSite" id="ECPE_0001282801-mRNA-1">
    <property type="protein sequence ID" value="ECPE_0001282801-mRNA-1"/>
    <property type="gene ID" value="ECPE_0001282801"/>
</dbReference>
<dbReference type="Gene3D" id="3.40.50.10880">
    <property type="entry name" value="Uncharacterised protein PF01937, DUF89, domain 3"/>
    <property type="match status" value="1"/>
</dbReference>
<comment type="catalytic activity">
    <reaction evidence="9 10">
        <text>beta-D-fructose 6-phosphate = dihydroxyacetone + D-glyceraldehyde 3-phosphate</text>
        <dbReference type="Rhea" id="RHEA:28002"/>
        <dbReference type="ChEBI" id="CHEBI:16016"/>
        <dbReference type="ChEBI" id="CHEBI:57634"/>
        <dbReference type="ChEBI" id="CHEBI:59776"/>
    </reaction>
</comment>
<keyword evidence="5 10" id="KW-0479">Metal-binding</keyword>
<dbReference type="SUPFAM" id="SSF111321">
    <property type="entry name" value="AF1104-like"/>
    <property type="match status" value="1"/>
</dbReference>
<comment type="function">
    <text evidence="8 10">Metal-dependent phosphatase that shows phosphatase activity against several substrates, including fructose-1-phosphate and fructose-6-phosphate. Its preference for fructose-1-phosphate, a strong glycating agent that causes DNA damage rather than a canonical yeast metabolite, suggests a damage-control function in hexose phosphate metabolism. Has also been shown to have O-methyltransferase activity that methylates glutamate residues of target proteins to form gamma-glutamyl methyl ester residues. Possibly methylates PCNA, suggesting it is involved in the DNA damage response.</text>
</comment>
<dbReference type="GO" id="GO:0005634">
    <property type="term" value="C:nucleus"/>
    <property type="evidence" value="ECO:0007669"/>
    <property type="project" value="TreeGrafter"/>
</dbReference>
<evidence type="ECO:0000313" key="13">
    <source>
        <dbReference type="Proteomes" id="UP000272942"/>
    </source>
</evidence>
<dbReference type="EC" id="3.1.3.-" evidence="10"/>
<accession>A0A183B0Q6</accession>
<dbReference type="GO" id="GO:0006974">
    <property type="term" value="P:DNA damage response"/>
    <property type="evidence" value="ECO:0007669"/>
    <property type="project" value="TreeGrafter"/>
</dbReference>
<evidence type="ECO:0000256" key="4">
    <source>
        <dbReference type="ARBA" id="ARBA00022596"/>
    </source>
</evidence>
<evidence type="ECO:0000256" key="7">
    <source>
        <dbReference type="ARBA" id="ARBA00023211"/>
    </source>
</evidence>
<name>A0A183B0Q6_9TREM</name>
<evidence type="ECO:0000256" key="5">
    <source>
        <dbReference type="ARBA" id="ARBA00022723"/>
    </source>
</evidence>
<evidence type="ECO:0000313" key="12">
    <source>
        <dbReference type="EMBL" id="VDP90061.1"/>
    </source>
</evidence>
<evidence type="ECO:0000256" key="2">
    <source>
        <dbReference type="ARBA" id="ARBA00001326"/>
    </source>
</evidence>
<dbReference type="PANTHER" id="PTHR12260:SF6">
    <property type="entry name" value="DAMAGE-CONTROL PHOSPHATASE ARMT1"/>
    <property type="match status" value="1"/>
</dbReference>
<dbReference type="GO" id="GO:0016791">
    <property type="term" value="F:phosphatase activity"/>
    <property type="evidence" value="ECO:0007669"/>
    <property type="project" value="TreeGrafter"/>
</dbReference>
<dbReference type="InterPro" id="IPR002791">
    <property type="entry name" value="ARMT1-like_metal-bd"/>
</dbReference>
<evidence type="ECO:0000259" key="11">
    <source>
        <dbReference type="Pfam" id="PF01937"/>
    </source>
</evidence>
<comment type="cofactor">
    <cofactor evidence="10">
        <name>Mn(2+)</name>
        <dbReference type="ChEBI" id="CHEBI:29035"/>
    </cofactor>
    <cofactor evidence="10">
        <name>Ni(2+)</name>
        <dbReference type="ChEBI" id="CHEBI:49786"/>
    </cofactor>
</comment>
<evidence type="ECO:0000256" key="10">
    <source>
        <dbReference type="RuleBase" id="RU367030"/>
    </source>
</evidence>
<keyword evidence="4" id="KW-0533">Nickel</keyword>
<protein>
    <recommendedName>
        <fullName evidence="10">Sugar phosphate phosphatase</fullName>
        <ecNumber evidence="10">2.1.1.-</ecNumber>
        <ecNumber evidence="10">3.1.3.-</ecNumber>
    </recommendedName>
</protein>
<dbReference type="GO" id="GO:0051998">
    <property type="term" value="F:protein carboxyl O-methyltransferase activity"/>
    <property type="evidence" value="ECO:0007669"/>
    <property type="project" value="UniProtKB-UniRule"/>
</dbReference>
<sequence length="318" mass="35662">MADDTREIEAADLWSNEFDLSLFADKEINVNVTGSLSDYVKNLAARIVVNDTHDLHRIWSSRLSDGQLDAVKNPHTVALVTDNAGPELVADLCLAEYLIQSGFTSRVVFYPKAIPWYVSDVTANDITWLLDEGLSAKFLAAPLVPLARKWAEKWRARFSNGHFIVRESPFWTYSCPYGEMAKVNPKLYEELTTGVDVILFKGDLNYRKILADRTWRPDCVKQKQAAFRGMQFGRPTDSTGRLTCSCSPSASPGFPVDCRCPMKTSQNWPPLLCALRIAKADVAVGLTPETLSRVRAESNDWWIIGRYGIIQIVSPIQL</sequence>
<comment type="domain">
    <text evidence="10">Subfamily III proteins have a conserved RTxK motif about 40-50 residues from the C-terminus; the threonine may be replaced by serine or cysteine.</text>
</comment>